<accession>A0AAU7ZLJ1</accession>
<dbReference type="Pfam" id="PF13677">
    <property type="entry name" value="MotB_plug"/>
    <property type="match status" value="1"/>
</dbReference>
<keyword evidence="4 8" id="KW-0812">Transmembrane</keyword>
<dbReference type="InterPro" id="IPR050330">
    <property type="entry name" value="Bact_OuterMem_StrucFunc"/>
</dbReference>
<dbReference type="PANTHER" id="PTHR30329:SF21">
    <property type="entry name" value="LIPOPROTEIN YIAD-RELATED"/>
    <property type="match status" value="1"/>
</dbReference>
<keyword evidence="10" id="KW-0966">Cell projection</keyword>
<dbReference type="InterPro" id="IPR036737">
    <property type="entry name" value="OmpA-like_sf"/>
</dbReference>
<gene>
    <name evidence="10" type="ORF">RBB77_16675</name>
</gene>
<proteinExistence type="inferred from homology"/>
<dbReference type="PROSITE" id="PS51123">
    <property type="entry name" value="OMPA_2"/>
    <property type="match status" value="1"/>
</dbReference>
<keyword evidence="5 8" id="KW-1133">Transmembrane helix</keyword>
<dbReference type="SUPFAM" id="SSF103088">
    <property type="entry name" value="OmpA-like"/>
    <property type="match status" value="1"/>
</dbReference>
<keyword evidence="10" id="KW-0282">Flagellum</keyword>
<dbReference type="InterPro" id="IPR006665">
    <property type="entry name" value="OmpA-like"/>
</dbReference>
<dbReference type="CDD" id="cd07185">
    <property type="entry name" value="OmpA_C-like"/>
    <property type="match status" value="1"/>
</dbReference>
<reference evidence="10" key="1">
    <citation type="submission" date="2023-08" db="EMBL/GenBank/DDBJ databases">
        <authorList>
            <person name="Messyasz A."/>
            <person name="Mannisto M.K."/>
            <person name="Kerkhof L.J."/>
            <person name="Haggblom M."/>
        </authorList>
    </citation>
    <scope>NUCLEOTIDE SEQUENCE</scope>
    <source>
        <strain evidence="10">X5P6</strain>
    </source>
</reference>
<name>A0AAU7ZLJ1_9BACT</name>
<evidence type="ECO:0000256" key="2">
    <source>
        <dbReference type="ARBA" id="ARBA00008914"/>
    </source>
</evidence>
<comment type="subcellular location">
    <subcellularLocation>
        <location evidence="1">Cell membrane</location>
        <topology evidence="1">Single-pass membrane protein</topology>
    </subcellularLocation>
</comment>
<evidence type="ECO:0000256" key="1">
    <source>
        <dbReference type="ARBA" id="ARBA00004162"/>
    </source>
</evidence>
<dbReference type="Gene3D" id="3.30.1330.60">
    <property type="entry name" value="OmpA-like domain"/>
    <property type="match status" value="1"/>
</dbReference>
<feature type="domain" description="OmpA-like" evidence="9">
    <location>
        <begin position="129"/>
        <end position="248"/>
    </location>
</feature>
<keyword evidence="10" id="KW-0969">Cilium</keyword>
<dbReference type="EMBL" id="CP132942">
    <property type="protein sequence ID" value="XCB32069.1"/>
    <property type="molecule type" value="Genomic_DNA"/>
</dbReference>
<comment type="similarity">
    <text evidence="2">Belongs to the MotB family.</text>
</comment>
<evidence type="ECO:0000313" key="10">
    <source>
        <dbReference type="EMBL" id="XCB32069.1"/>
    </source>
</evidence>
<evidence type="ECO:0000256" key="7">
    <source>
        <dbReference type="PROSITE-ProRule" id="PRU00473"/>
    </source>
</evidence>
<dbReference type="Pfam" id="PF00691">
    <property type="entry name" value="OmpA"/>
    <property type="match status" value="1"/>
</dbReference>
<dbReference type="AlphaFoldDB" id="A0AAU7ZLJ1"/>
<evidence type="ECO:0000256" key="8">
    <source>
        <dbReference type="SAM" id="Phobius"/>
    </source>
</evidence>
<dbReference type="GO" id="GO:0005886">
    <property type="term" value="C:plasma membrane"/>
    <property type="evidence" value="ECO:0007669"/>
    <property type="project" value="UniProtKB-SubCell"/>
</dbReference>
<evidence type="ECO:0000256" key="4">
    <source>
        <dbReference type="ARBA" id="ARBA00022692"/>
    </source>
</evidence>
<reference evidence="10" key="2">
    <citation type="journal article" date="2024" name="Environ. Microbiol.">
        <title>Genome analysis and description of Tunturibacter gen. nov. expands the diversity of Terriglobia in tundra soils.</title>
        <authorList>
            <person name="Messyasz A."/>
            <person name="Mannisto M.K."/>
            <person name="Kerkhof L.J."/>
            <person name="Haggblom M.M."/>
        </authorList>
    </citation>
    <scope>NUCLEOTIDE SEQUENCE</scope>
    <source>
        <strain evidence="10">X5P6</strain>
    </source>
</reference>
<organism evidence="10">
    <name type="scientific">Tunturiibacter psychrotolerans</name>
    <dbReference type="NCBI Taxonomy" id="3069686"/>
    <lineage>
        <taxon>Bacteria</taxon>
        <taxon>Pseudomonadati</taxon>
        <taxon>Acidobacteriota</taxon>
        <taxon>Terriglobia</taxon>
        <taxon>Terriglobales</taxon>
        <taxon>Acidobacteriaceae</taxon>
        <taxon>Tunturiibacter</taxon>
    </lineage>
</organism>
<sequence length="252" mass="27168">MSKKKHPEHVNHERWLVSYADFITLLFAFFVVLFASSQSDKKKQLKLSEAMQTAFTPLGTFDAHSKTPPLTDINTSAITNSIPSPIVRPLPSASTESLEETEARLRKLIDEQVAAGGIPPGGIAMRITPDGLVISLHEAGFFPSGSAEVRPASIPMISILATTLPAGPLRVEGHTDNVPIHTAQFASNWELSTARSTAIARLLLEHGPMDPANLAAAGYAEFHPVASNATEDGRTQNRRVDIILLRHPAGSQ</sequence>
<dbReference type="PANTHER" id="PTHR30329">
    <property type="entry name" value="STATOR ELEMENT OF FLAGELLAR MOTOR COMPLEX"/>
    <property type="match status" value="1"/>
</dbReference>
<protein>
    <submittedName>
        <fullName evidence="10">Flagellar motor protein MotB</fullName>
    </submittedName>
</protein>
<keyword evidence="3" id="KW-1003">Cell membrane</keyword>
<feature type="transmembrane region" description="Helical" evidence="8">
    <location>
        <begin position="15"/>
        <end position="36"/>
    </location>
</feature>
<evidence type="ECO:0000256" key="3">
    <source>
        <dbReference type="ARBA" id="ARBA00022475"/>
    </source>
</evidence>
<dbReference type="KEGG" id="tpsc:RBB77_16675"/>
<dbReference type="RefSeq" id="WP_353062914.1">
    <property type="nucleotide sequence ID" value="NZ_CP132942.1"/>
</dbReference>
<dbReference type="InterPro" id="IPR025713">
    <property type="entry name" value="MotB-like_N_dom"/>
</dbReference>
<evidence type="ECO:0000256" key="6">
    <source>
        <dbReference type="ARBA" id="ARBA00023136"/>
    </source>
</evidence>
<evidence type="ECO:0000256" key="5">
    <source>
        <dbReference type="ARBA" id="ARBA00022989"/>
    </source>
</evidence>
<evidence type="ECO:0000259" key="9">
    <source>
        <dbReference type="PROSITE" id="PS51123"/>
    </source>
</evidence>
<keyword evidence="6 7" id="KW-0472">Membrane</keyword>